<sequence length="86" mass="9742">MFLGKRGNRVGALKEGTPFASPQLPEAVSERVLLRGIFEIQRESCDVVLGERTLRWRRIQPELPAALGRQRQADLCEFEASLVYKS</sequence>
<proteinExistence type="predicted"/>
<name>A0A8J6GKL4_MICOH</name>
<evidence type="ECO:0000313" key="2">
    <source>
        <dbReference type="Proteomes" id="UP000710432"/>
    </source>
</evidence>
<accession>A0A8J6GKL4</accession>
<organism evidence="1 2">
    <name type="scientific">Microtus ochrogaster</name>
    <name type="common">Prairie vole</name>
    <dbReference type="NCBI Taxonomy" id="79684"/>
    <lineage>
        <taxon>Eukaryota</taxon>
        <taxon>Metazoa</taxon>
        <taxon>Chordata</taxon>
        <taxon>Craniata</taxon>
        <taxon>Vertebrata</taxon>
        <taxon>Euteleostomi</taxon>
        <taxon>Mammalia</taxon>
        <taxon>Eutheria</taxon>
        <taxon>Euarchontoglires</taxon>
        <taxon>Glires</taxon>
        <taxon>Rodentia</taxon>
        <taxon>Myomorpha</taxon>
        <taxon>Muroidea</taxon>
        <taxon>Cricetidae</taxon>
        <taxon>Arvicolinae</taxon>
        <taxon>Microtus</taxon>
    </lineage>
</organism>
<reference evidence="1" key="1">
    <citation type="submission" date="2020-03" db="EMBL/GenBank/DDBJ databases">
        <title>Studies in the Genomics of Life Span.</title>
        <authorList>
            <person name="Glass D."/>
        </authorList>
    </citation>
    <scope>NUCLEOTIDE SEQUENCE</scope>
    <source>
        <strain evidence="1">LTLLF</strain>
        <tissue evidence="1">Muscle</tissue>
    </source>
</reference>
<dbReference type="AlphaFoldDB" id="A0A8J6GKL4"/>
<keyword evidence="1" id="KW-0808">Transferase</keyword>
<evidence type="ECO:0000313" key="1">
    <source>
        <dbReference type="EMBL" id="KAH0512119.1"/>
    </source>
</evidence>
<keyword evidence="1" id="KW-0418">Kinase</keyword>
<dbReference type="Proteomes" id="UP000710432">
    <property type="component" value="Unassembled WGS sequence"/>
</dbReference>
<comment type="caution">
    <text evidence="1">The sequence shown here is derived from an EMBL/GenBank/DDBJ whole genome shotgun (WGS) entry which is preliminary data.</text>
</comment>
<dbReference type="GO" id="GO:0016301">
    <property type="term" value="F:kinase activity"/>
    <property type="evidence" value="ECO:0007669"/>
    <property type="project" value="UniProtKB-KW"/>
</dbReference>
<protein>
    <submittedName>
        <fullName evidence="1">Ceramide kinase-like protein</fullName>
    </submittedName>
</protein>
<gene>
    <name evidence="1" type="ORF">LTLLF_146885</name>
</gene>
<dbReference type="EMBL" id="JAATJU010022090">
    <property type="protein sequence ID" value="KAH0512119.1"/>
    <property type="molecule type" value="Genomic_DNA"/>
</dbReference>